<dbReference type="AlphaFoldDB" id="A0AAE1E1K3"/>
<protein>
    <submittedName>
        <fullName evidence="1">Uncharacterized protein</fullName>
    </submittedName>
</protein>
<sequence length="71" mass="8023">MLISHNGAPTDRFCLVISKWFWDTQLLSHAHLSQWSPNRKILSSYLKVVLGHTAPVSCSSLTMEPQQKDSV</sequence>
<reference evidence="1" key="1">
    <citation type="journal article" date="2023" name="G3 (Bethesda)">
        <title>A reference genome for the long-term kleptoplast-retaining sea slug Elysia crispata morphotype clarki.</title>
        <authorList>
            <person name="Eastman K.E."/>
            <person name="Pendleton A.L."/>
            <person name="Shaikh M.A."/>
            <person name="Suttiyut T."/>
            <person name="Ogas R."/>
            <person name="Tomko P."/>
            <person name="Gavelis G."/>
            <person name="Widhalm J.R."/>
            <person name="Wisecaver J.H."/>
        </authorList>
    </citation>
    <scope>NUCLEOTIDE SEQUENCE</scope>
    <source>
        <strain evidence="1">ECLA1</strain>
    </source>
</reference>
<gene>
    <name evidence="1" type="ORF">RRG08_066303</name>
</gene>
<comment type="caution">
    <text evidence="1">The sequence shown here is derived from an EMBL/GenBank/DDBJ whole genome shotgun (WGS) entry which is preliminary data.</text>
</comment>
<evidence type="ECO:0000313" key="1">
    <source>
        <dbReference type="EMBL" id="KAK3790592.1"/>
    </source>
</evidence>
<proteinExistence type="predicted"/>
<dbReference type="Proteomes" id="UP001283361">
    <property type="component" value="Unassembled WGS sequence"/>
</dbReference>
<organism evidence="1 2">
    <name type="scientific">Elysia crispata</name>
    <name type="common">lettuce slug</name>
    <dbReference type="NCBI Taxonomy" id="231223"/>
    <lineage>
        <taxon>Eukaryota</taxon>
        <taxon>Metazoa</taxon>
        <taxon>Spiralia</taxon>
        <taxon>Lophotrochozoa</taxon>
        <taxon>Mollusca</taxon>
        <taxon>Gastropoda</taxon>
        <taxon>Heterobranchia</taxon>
        <taxon>Euthyneura</taxon>
        <taxon>Panpulmonata</taxon>
        <taxon>Sacoglossa</taxon>
        <taxon>Placobranchoidea</taxon>
        <taxon>Plakobranchidae</taxon>
        <taxon>Elysia</taxon>
    </lineage>
</organism>
<dbReference type="EMBL" id="JAWDGP010001536">
    <property type="protein sequence ID" value="KAK3790592.1"/>
    <property type="molecule type" value="Genomic_DNA"/>
</dbReference>
<name>A0AAE1E1K3_9GAST</name>
<keyword evidence="2" id="KW-1185">Reference proteome</keyword>
<accession>A0AAE1E1K3</accession>
<evidence type="ECO:0000313" key="2">
    <source>
        <dbReference type="Proteomes" id="UP001283361"/>
    </source>
</evidence>